<evidence type="ECO:0000256" key="1">
    <source>
        <dbReference type="ARBA" id="ARBA00022755"/>
    </source>
</evidence>
<dbReference type="PANTHER" id="PTHR23046">
    <property type="entry name" value="PHOSPHORIBOSYLAMINOIMIDAZOLE CARBOXYLASE CATALYTIC SUBUNIT"/>
    <property type="match status" value="1"/>
</dbReference>
<dbReference type="InterPro" id="IPR024694">
    <property type="entry name" value="PurE_prokaryotes"/>
</dbReference>
<keyword evidence="2 5" id="KW-0413">Isomerase</keyword>
<protein>
    <submittedName>
        <fullName evidence="5">N5-carboxyaminoimidazole ribonucleotide mutase</fullName>
        <ecNumber evidence="5">5.4.99.18</ecNumber>
    </submittedName>
</protein>
<name>A0A3B0RY97_9ZZZZ</name>
<sequence length="163" mass="16690">MAENETLVGIIMGSQSDWGTMKEASKILDELGISNEAKIISAHRTPQRLHDYVDAAGAKGMKIIIAGAGAAAHLAGVTAALTTLPVLGVPMESPALKGMDSLLSTVQMPGGIPVATLAIGKAGAKNAGLFATAIIALSDQAVSERLIAWRKKQAAAIPLEPVD</sequence>
<dbReference type="EC" id="5.4.99.18" evidence="5"/>
<dbReference type="AlphaFoldDB" id="A0A3B0RY97"/>
<evidence type="ECO:0000256" key="2">
    <source>
        <dbReference type="ARBA" id="ARBA00023235"/>
    </source>
</evidence>
<evidence type="ECO:0000256" key="3">
    <source>
        <dbReference type="ARBA" id="ARBA00025704"/>
    </source>
</evidence>
<proteinExistence type="inferred from homology"/>
<dbReference type="InterPro" id="IPR000031">
    <property type="entry name" value="PurE_dom"/>
</dbReference>
<dbReference type="SMART" id="SM01001">
    <property type="entry name" value="AIRC"/>
    <property type="match status" value="1"/>
</dbReference>
<feature type="domain" description="PurE" evidence="4">
    <location>
        <begin position="6"/>
        <end position="157"/>
    </location>
</feature>
<dbReference type="InterPro" id="IPR033747">
    <property type="entry name" value="PurE_ClassI"/>
</dbReference>
<gene>
    <name evidence="5" type="ORF">MNBD_ALPHA02-1346</name>
</gene>
<dbReference type="Pfam" id="PF00731">
    <property type="entry name" value="AIRC"/>
    <property type="match status" value="1"/>
</dbReference>
<evidence type="ECO:0000313" key="5">
    <source>
        <dbReference type="EMBL" id="VAV96031.1"/>
    </source>
</evidence>
<reference evidence="5" key="1">
    <citation type="submission" date="2018-06" db="EMBL/GenBank/DDBJ databases">
        <authorList>
            <person name="Zhirakovskaya E."/>
        </authorList>
    </citation>
    <scope>NUCLEOTIDE SEQUENCE</scope>
</reference>
<dbReference type="PIRSF" id="PIRSF001338">
    <property type="entry name" value="AIR_carboxylase"/>
    <property type="match status" value="1"/>
</dbReference>
<dbReference type="EMBL" id="UOED01000106">
    <property type="protein sequence ID" value="VAV96031.1"/>
    <property type="molecule type" value="Genomic_DNA"/>
</dbReference>
<dbReference type="Gene3D" id="3.40.50.1970">
    <property type="match status" value="1"/>
</dbReference>
<dbReference type="NCBIfam" id="TIGR01162">
    <property type="entry name" value="purE"/>
    <property type="match status" value="1"/>
</dbReference>
<dbReference type="PANTHER" id="PTHR23046:SF2">
    <property type="entry name" value="PHOSPHORIBOSYLAMINOIMIDAZOLE CARBOXYLASE"/>
    <property type="match status" value="1"/>
</dbReference>
<dbReference type="SUPFAM" id="SSF52255">
    <property type="entry name" value="N5-CAIR mutase (phosphoribosylaminoimidazole carboxylase, PurE)"/>
    <property type="match status" value="1"/>
</dbReference>
<dbReference type="GO" id="GO:0034023">
    <property type="term" value="F:5-(carboxyamino)imidazole ribonucleotide mutase activity"/>
    <property type="evidence" value="ECO:0007669"/>
    <property type="project" value="UniProtKB-EC"/>
</dbReference>
<accession>A0A3B0RY97</accession>
<evidence type="ECO:0000259" key="4">
    <source>
        <dbReference type="SMART" id="SM01001"/>
    </source>
</evidence>
<organism evidence="5">
    <name type="scientific">hydrothermal vent metagenome</name>
    <dbReference type="NCBI Taxonomy" id="652676"/>
    <lineage>
        <taxon>unclassified sequences</taxon>
        <taxon>metagenomes</taxon>
        <taxon>ecological metagenomes</taxon>
    </lineage>
</organism>
<dbReference type="GO" id="GO:0006189">
    <property type="term" value="P:'de novo' IMP biosynthetic process"/>
    <property type="evidence" value="ECO:0007669"/>
    <property type="project" value="InterPro"/>
</dbReference>
<comment type="pathway">
    <text evidence="3">Purine metabolism.</text>
</comment>
<keyword evidence="1" id="KW-0658">Purine biosynthesis</keyword>
<dbReference type="HAMAP" id="MF_01929">
    <property type="entry name" value="PurE_classI"/>
    <property type="match status" value="1"/>
</dbReference>